<dbReference type="EMBL" id="BLLF01000095">
    <property type="protein sequence ID" value="GFH07448.1"/>
    <property type="molecule type" value="Genomic_DNA"/>
</dbReference>
<reference evidence="1 2" key="1">
    <citation type="submission" date="2020-02" db="EMBL/GenBank/DDBJ databases">
        <title>Draft genome sequence of Haematococcus lacustris strain NIES-144.</title>
        <authorList>
            <person name="Morimoto D."/>
            <person name="Nakagawa S."/>
            <person name="Yoshida T."/>
            <person name="Sawayama S."/>
        </authorList>
    </citation>
    <scope>NUCLEOTIDE SEQUENCE [LARGE SCALE GENOMIC DNA]</scope>
    <source>
        <strain evidence="1 2">NIES-144</strain>
    </source>
</reference>
<keyword evidence="2" id="KW-1185">Reference proteome</keyword>
<dbReference type="Proteomes" id="UP000485058">
    <property type="component" value="Unassembled WGS sequence"/>
</dbReference>
<sequence length="23" mass="2349">MNLSLLALDAFGGCRWPLDGAAG</sequence>
<accession>A0A699YHU4</accession>
<dbReference type="AlphaFoldDB" id="A0A699YHU4"/>
<comment type="caution">
    <text evidence="1">The sequence shown here is derived from an EMBL/GenBank/DDBJ whole genome shotgun (WGS) entry which is preliminary data.</text>
</comment>
<evidence type="ECO:0000313" key="1">
    <source>
        <dbReference type="EMBL" id="GFH07448.1"/>
    </source>
</evidence>
<proteinExistence type="predicted"/>
<name>A0A699YHU4_HAELA</name>
<protein>
    <submittedName>
        <fullName evidence="1">Uncharacterized protein</fullName>
    </submittedName>
</protein>
<organism evidence="1 2">
    <name type="scientific">Haematococcus lacustris</name>
    <name type="common">Green alga</name>
    <name type="synonym">Haematococcus pluvialis</name>
    <dbReference type="NCBI Taxonomy" id="44745"/>
    <lineage>
        <taxon>Eukaryota</taxon>
        <taxon>Viridiplantae</taxon>
        <taxon>Chlorophyta</taxon>
        <taxon>core chlorophytes</taxon>
        <taxon>Chlorophyceae</taxon>
        <taxon>CS clade</taxon>
        <taxon>Chlamydomonadales</taxon>
        <taxon>Haematococcaceae</taxon>
        <taxon>Haematococcus</taxon>
    </lineage>
</organism>
<feature type="non-terminal residue" evidence="1">
    <location>
        <position position="1"/>
    </location>
</feature>
<evidence type="ECO:0000313" key="2">
    <source>
        <dbReference type="Proteomes" id="UP000485058"/>
    </source>
</evidence>
<gene>
    <name evidence="1" type="ORF">HaLaN_02243</name>
</gene>